<evidence type="ECO:0000313" key="1">
    <source>
        <dbReference type="EMBL" id="QSG06363.1"/>
    </source>
</evidence>
<organism evidence="1 2">
    <name type="scientific">Halapricum desulfuricans</name>
    <dbReference type="NCBI Taxonomy" id="2841257"/>
    <lineage>
        <taxon>Archaea</taxon>
        <taxon>Methanobacteriati</taxon>
        <taxon>Methanobacteriota</taxon>
        <taxon>Stenosarchaea group</taxon>
        <taxon>Halobacteria</taxon>
        <taxon>Halobacteriales</taxon>
        <taxon>Haloarculaceae</taxon>
        <taxon>Halapricum</taxon>
    </lineage>
</organism>
<dbReference type="EMBL" id="CP064787">
    <property type="protein sequence ID" value="QSG06363.1"/>
    <property type="molecule type" value="Genomic_DNA"/>
</dbReference>
<name>A0A897N540_9EURY</name>
<evidence type="ECO:0000313" key="2">
    <source>
        <dbReference type="Proteomes" id="UP000663525"/>
    </source>
</evidence>
<dbReference type="AlphaFoldDB" id="A0A897N540"/>
<dbReference type="Proteomes" id="UP000663525">
    <property type="component" value="Chromosome"/>
</dbReference>
<sequence>MTNTFTVRSNRTDYDDPSLIEFPAYAVAPTVWEPVESNESVVYWLE</sequence>
<reference evidence="1" key="1">
    <citation type="submission" date="2020-11" db="EMBL/GenBank/DDBJ databases">
        <title>Carbohydrate-dependent, anaerobic sulfur respiration: A novel catabolism in halophilic archaea.</title>
        <authorList>
            <person name="Sorokin D.Y."/>
            <person name="Messina E."/>
            <person name="Smedile F."/>
            <person name="La Cono V."/>
            <person name="Hallsworth J.E."/>
            <person name="Yakimov M.M."/>
        </authorList>
    </citation>
    <scope>NUCLEOTIDE SEQUENCE</scope>
    <source>
        <strain evidence="1">HSR12-1</strain>
    </source>
</reference>
<gene>
    <name evidence="1" type="ORF">HSR121_2031</name>
</gene>
<accession>A0A897N540</accession>
<proteinExistence type="predicted"/>
<protein>
    <submittedName>
        <fullName evidence="1">Uncharacterized protein</fullName>
    </submittedName>
</protein>